<protein>
    <submittedName>
        <fullName evidence="5">Ribosomal-protein-alanine N-acetyltransferase</fullName>
        <ecNumber evidence="5">2.3.1.267</ecNumber>
    </submittedName>
</protein>
<dbReference type="GO" id="GO:0008999">
    <property type="term" value="F:protein-N-terminal-alanine acetyltransferase activity"/>
    <property type="evidence" value="ECO:0007669"/>
    <property type="project" value="UniProtKB-EC"/>
</dbReference>
<dbReference type="PROSITE" id="PS51186">
    <property type="entry name" value="GNAT"/>
    <property type="match status" value="1"/>
</dbReference>
<name>A0ABU1YW86_ROSSA</name>
<evidence type="ECO:0000256" key="3">
    <source>
        <dbReference type="ARBA" id="ARBA00038502"/>
    </source>
</evidence>
<dbReference type="EC" id="2.3.1.267" evidence="5"/>
<dbReference type="SUPFAM" id="SSF55729">
    <property type="entry name" value="Acyl-CoA N-acyltransferases (Nat)"/>
    <property type="match status" value="1"/>
</dbReference>
<evidence type="ECO:0000313" key="5">
    <source>
        <dbReference type="EMBL" id="MDR7273117.1"/>
    </source>
</evidence>
<organism evidence="5 6">
    <name type="scientific">Roseateles saccharophilus</name>
    <name type="common">Pseudomonas saccharophila</name>
    <dbReference type="NCBI Taxonomy" id="304"/>
    <lineage>
        <taxon>Bacteria</taxon>
        <taxon>Pseudomonadati</taxon>
        <taxon>Pseudomonadota</taxon>
        <taxon>Betaproteobacteria</taxon>
        <taxon>Burkholderiales</taxon>
        <taxon>Sphaerotilaceae</taxon>
        <taxon>Roseateles</taxon>
    </lineage>
</organism>
<dbReference type="InterPro" id="IPR000182">
    <property type="entry name" value="GNAT_dom"/>
</dbReference>
<proteinExistence type="inferred from homology"/>
<sequence length="155" mass="17001">MAADEAAFIAATQASRKLHRPWVQPPGDAQAFARYLARFDGVAHHGFVVEAEGELAGAINLTNIVMGAFRNGYLGYYAFAGFEGRGLMTQGLNAVVRHAFKELGLHRVEANIQPGNAASIALAKRCGFQLEGYSPKYLKIAGRWCDHERWARIKP</sequence>
<evidence type="ECO:0000256" key="1">
    <source>
        <dbReference type="ARBA" id="ARBA00022679"/>
    </source>
</evidence>
<evidence type="ECO:0000259" key="4">
    <source>
        <dbReference type="PROSITE" id="PS51186"/>
    </source>
</evidence>
<dbReference type="PANTHER" id="PTHR43792">
    <property type="entry name" value="GNAT FAMILY, PUTATIVE (AFU_ORTHOLOGUE AFUA_3G00765)-RELATED-RELATED"/>
    <property type="match status" value="1"/>
</dbReference>
<dbReference type="RefSeq" id="WP_310273141.1">
    <property type="nucleotide sequence ID" value="NZ_JAVDXU010000008.1"/>
</dbReference>
<gene>
    <name evidence="5" type="ORF">J2X20_005802</name>
</gene>
<comment type="caution">
    <text evidence="5">The sequence shown here is derived from an EMBL/GenBank/DDBJ whole genome shotgun (WGS) entry which is preliminary data.</text>
</comment>
<comment type="similarity">
    <text evidence="3">Belongs to the acetyltransferase family. RimJ subfamily.</text>
</comment>
<feature type="domain" description="N-acetyltransferase" evidence="4">
    <location>
        <begin position="6"/>
        <end position="152"/>
    </location>
</feature>
<keyword evidence="2 5" id="KW-0012">Acyltransferase</keyword>
<accession>A0ABU1YW86</accession>
<reference evidence="5 6" key="1">
    <citation type="submission" date="2023-07" db="EMBL/GenBank/DDBJ databases">
        <title>Sorghum-associated microbial communities from plants grown in Nebraska, USA.</title>
        <authorList>
            <person name="Schachtman D."/>
        </authorList>
    </citation>
    <scope>NUCLEOTIDE SEQUENCE [LARGE SCALE GENOMIC DNA]</scope>
    <source>
        <strain evidence="5 6">BE314</strain>
    </source>
</reference>
<dbReference type="EMBL" id="JAVDXU010000008">
    <property type="protein sequence ID" value="MDR7273117.1"/>
    <property type="molecule type" value="Genomic_DNA"/>
</dbReference>
<dbReference type="InterPro" id="IPR016181">
    <property type="entry name" value="Acyl_CoA_acyltransferase"/>
</dbReference>
<dbReference type="PANTHER" id="PTHR43792:SF8">
    <property type="entry name" value="[RIBOSOMAL PROTEIN US5]-ALANINE N-ACETYLTRANSFERASE"/>
    <property type="match status" value="1"/>
</dbReference>
<dbReference type="InterPro" id="IPR051531">
    <property type="entry name" value="N-acetyltransferase"/>
</dbReference>
<keyword evidence="1 5" id="KW-0808">Transferase</keyword>
<evidence type="ECO:0000256" key="2">
    <source>
        <dbReference type="ARBA" id="ARBA00023315"/>
    </source>
</evidence>
<dbReference type="Gene3D" id="3.40.630.30">
    <property type="match status" value="1"/>
</dbReference>
<keyword evidence="6" id="KW-1185">Reference proteome</keyword>
<dbReference type="Proteomes" id="UP001180453">
    <property type="component" value="Unassembled WGS sequence"/>
</dbReference>
<dbReference type="Pfam" id="PF13302">
    <property type="entry name" value="Acetyltransf_3"/>
    <property type="match status" value="1"/>
</dbReference>
<evidence type="ECO:0000313" key="6">
    <source>
        <dbReference type="Proteomes" id="UP001180453"/>
    </source>
</evidence>